<comment type="caution">
    <text evidence="2">The sequence shown here is derived from an EMBL/GenBank/DDBJ whole genome shotgun (WGS) entry which is preliminary data.</text>
</comment>
<keyword evidence="1" id="KW-0732">Signal</keyword>
<evidence type="ECO:0000256" key="1">
    <source>
        <dbReference type="SAM" id="SignalP"/>
    </source>
</evidence>
<dbReference type="AlphaFoldDB" id="A0A7C8MC69"/>
<sequence length="67" mass="6746">MRLSIILSTLLMGVALALPDPTPQGYSGPCSTSNCGVSGKTCSGGRLCVGWPSVDPAKRKGCTCSSA</sequence>
<dbReference type="EMBL" id="JAADJZ010000031">
    <property type="protein sequence ID" value="KAF2865724.1"/>
    <property type="molecule type" value="Genomic_DNA"/>
</dbReference>
<keyword evidence="3" id="KW-1185">Reference proteome</keyword>
<reference evidence="2 3" key="1">
    <citation type="submission" date="2020-01" db="EMBL/GenBank/DDBJ databases">
        <authorList>
            <consortium name="DOE Joint Genome Institute"/>
            <person name="Haridas S."/>
            <person name="Albert R."/>
            <person name="Binder M."/>
            <person name="Bloem J."/>
            <person name="Labutti K."/>
            <person name="Salamov A."/>
            <person name="Andreopoulos B."/>
            <person name="Baker S.E."/>
            <person name="Barry K."/>
            <person name="Bills G."/>
            <person name="Bluhm B.H."/>
            <person name="Cannon C."/>
            <person name="Castanera R."/>
            <person name="Culley D.E."/>
            <person name="Daum C."/>
            <person name="Ezra D."/>
            <person name="Gonzalez J.B."/>
            <person name="Henrissat B."/>
            <person name="Kuo A."/>
            <person name="Liang C."/>
            <person name="Lipzen A."/>
            <person name="Lutzoni F."/>
            <person name="Magnuson J."/>
            <person name="Mondo S."/>
            <person name="Nolan M."/>
            <person name="Ohm R."/>
            <person name="Pangilinan J."/>
            <person name="Park H.-J.H."/>
            <person name="Ramirez L."/>
            <person name="Alfaro M."/>
            <person name="Sun H."/>
            <person name="Tritt A."/>
            <person name="Yoshinaga Y."/>
            <person name="Zwiers L.-H.L."/>
            <person name="Turgeon B.G."/>
            <person name="Goodwin S.B."/>
            <person name="Spatafora J.W."/>
            <person name="Crous P.W."/>
            <person name="Grigoriev I.V."/>
        </authorList>
    </citation>
    <scope>NUCLEOTIDE SEQUENCE [LARGE SCALE GENOMIC DNA]</scope>
    <source>
        <strain evidence="2 3">CBS 611.86</strain>
    </source>
</reference>
<gene>
    <name evidence="2" type="ORF">BDV95DRAFT_506333</name>
</gene>
<evidence type="ECO:0000313" key="2">
    <source>
        <dbReference type="EMBL" id="KAF2865724.1"/>
    </source>
</evidence>
<evidence type="ECO:0000313" key="3">
    <source>
        <dbReference type="Proteomes" id="UP000481861"/>
    </source>
</evidence>
<feature type="signal peptide" evidence="1">
    <location>
        <begin position="1"/>
        <end position="17"/>
    </location>
</feature>
<dbReference type="OrthoDB" id="4837440at2759"/>
<proteinExistence type="predicted"/>
<organism evidence="2 3">
    <name type="scientific">Massariosphaeria phaeospora</name>
    <dbReference type="NCBI Taxonomy" id="100035"/>
    <lineage>
        <taxon>Eukaryota</taxon>
        <taxon>Fungi</taxon>
        <taxon>Dikarya</taxon>
        <taxon>Ascomycota</taxon>
        <taxon>Pezizomycotina</taxon>
        <taxon>Dothideomycetes</taxon>
        <taxon>Pleosporomycetidae</taxon>
        <taxon>Pleosporales</taxon>
        <taxon>Pleosporales incertae sedis</taxon>
        <taxon>Massariosphaeria</taxon>
    </lineage>
</organism>
<feature type="chain" id="PRO_5028926386" evidence="1">
    <location>
        <begin position="18"/>
        <end position="67"/>
    </location>
</feature>
<protein>
    <submittedName>
        <fullName evidence="2">Uncharacterized protein</fullName>
    </submittedName>
</protein>
<name>A0A7C8MC69_9PLEO</name>
<accession>A0A7C8MC69</accession>
<dbReference type="Proteomes" id="UP000481861">
    <property type="component" value="Unassembled WGS sequence"/>
</dbReference>